<comment type="similarity">
    <text evidence="1">Belongs to the serine-aspartate repeat-containing protein (SDr) family.</text>
</comment>
<proteinExistence type="inferred from homology"/>
<dbReference type="PANTHER" id="PTHR36108:SF13">
    <property type="entry name" value="COLOSSIN-B-RELATED"/>
    <property type="match status" value="1"/>
</dbReference>
<dbReference type="RefSeq" id="WP_051998372.1">
    <property type="nucleotide sequence ID" value="NZ_AODD01000002.1"/>
</dbReference>
<dbReference type="Gene3D" id="2.60.40.10">
    <property type="entry name" value="Immunoglobulins"/>
    <property type="match status" value="3"/>
</dbReference>
<keyword evidence="7" id="KW-1185">Reference proteome</keyword>
<dbReference type="PATRIC" id="fig|1265819.5.peg.317"/>
<feature type="compositionally biased region" description="Low complexity" evidence="4">
    <location>
        <begin position="414"/>
        <end position="432"/>
    </location>
</feature>
<feature type="domain" description="SpaA-like prealbumin fold" evidence="5">
    <location>
        <begin position="212"/>
        <end position="290"/>
    </location>
</feature>
<evidence type="ECO:0000256" key="2">
    <source>
        <dbReference type="ARBA" id="ARBA00022525"/>
    </source>
</evidence>
<keyword evidence="3" id="KW-0732">Signal</keyword>
<evidence type="ECO:0000313" key="6">
    <source>
        <dbReference type="EMBL" id="EUJ24565.1"/>
    </source>
</evidence>
<dbReference type="Proteomes" id="UP000019253">
    <property type="component" value="Unassembled WGS sequence"/>
</dbReference>
<dbReference type="EMBL" id="AODD01000002">
    <property type="protein sequence ID" value="EUJ24565.1"/>
    <property type="molecule type" value="Genomic_DNA"/>
</dbReference>
<protein>
    <submittedName>
        <fullName evidence="6">Collagen adhesion protein</fullName>
    </submittedName>
</protein>
<sequence>MDKKVITVNDKNLQYSLTLNAITGTIKAGQTFVDRLDDRLTYKDIVDSADGTFAIQADGNMLTLTVKKDIQIGEGRTVIFNVDPTRLSAGDTVQNTSSIDLHGEYYDSNTVSTKKISGEVVLTKVDKDNTSQKLSDARFNLLNEAGNILYSGKTNASGTLALHGLAPGNYQLVETQAPTGYKLDSTPISFTVTENATQTLSLLAKNEKIARGSLTVQKVDEQTSAKLEGATFTLTAKDGTATVLSGITNANGIATFTDLLPGTYTLLESEAPKGYVRSDVSQEITVTEAPSNRDISLVVTNKAMTGAVVLTKRDAQTLHALQGAEFTLQKSDGTILQTKLVTDETGKIEVAGLLPGDYQLVETLAPEGYQLDGIPVSFSIEFGDATVVMVEKMNQKIPQPIITPPVVDPPVVDPPSEGGNPPTPPANQVTPPKKTDSGTPKHDKPSVVENGGQRVPPENPASQIKLPSTGDSSREAIIMVLSGLALCFAVLRRKR</sequence>
<dbReference type="AlphaFoldDB" id="W7BIF8"/>
<evidence type="ECO:0000259" key="5">
    <source>
        <dbReference type="Pfam" id="PF17802"/>
    </source>
</evidence>
<evidence type="ECO:0000256" key="4">
    <source>
        <dbReference type="SAM" id="MobiDB-lite"/>
    </source>
</evidence>
<feature type="domain" description="SpaA-like prealbumin fold" evidence="5">
    <location>
        <begin position="118"/>
        <end position="201"/>
    </location>
</feature>
<dbReference type="OrthoDB" id="2366066at2"/>
<feature type="compositionally biased region" description="Basic and acidic residues" evidence="4">
    <location>
        <begin position="433"/>
        <end position="446"/>
    </location>
</feature>
<dbReference type="InterPro" id="IPR013783">
    <property type="entry name" value="Ig-like_fold"/>
</dbReference>
<evidence type="ECO:0000313" key="7">
    <source>
        <dbReference type="Proteomes" id="UP000019253"/>
    </source>
</evidence>
<dbReference type="PANTHER" id="PTHR36108">
    <property type="entry name" value="COLOSSIN-B-RELATED"/>
    <property type="match status" value="1"/>
</dbReference>
<reference evidence="6 7" key="1">
    <citation type="journal article" date="2014" name="Int. J. Syst. Evol. Microbiol.">
        <title>Listeria floridensis sp. nov., Listeria aquatica sp. nov., Listeria cornellensis sp. nov., Listeria riparia sp. nov. and Listeria grandensis sp. nov., from agricultural and natural environments.</title>
        <authorList>
            <person name="den Bakker H.C."/>
            <person name="Warchocki S."/>
            <person name="Wright E.M."/>
            <person name="Allred A.F."/>
            <person name="Ahlstrom C."/>
            <person name="Manuel C.S."/>
            <person name="Stasiewicz M.J."/>
            <person name="Burrell A."/>
            <person name="Roof S."/>
            <person name="Strawn L."/>
            <person name="Fortes E.D."/>
            <person name="Nightingale K.K."/>
            <person name="Kephart D."/>
            <person name="Wiedmann M."/>
        </authorList>
    </citation>
    <scope>NUCLEOTIDE SEQUENCE [LARGE SCALE GENOMIC DNA]</scope>
    <source>
        <strain evidence="7">FSL F6-971</strain>
    </source>
</reference>
<dbReference type="Pfam" id="PF17802">
    <property type="entry name" value="SpaA"/>
    <property type="match status" value="3"/>
</dbReference>
<dbReference type="SUPFAM" id="SSF49478">
    <property type="entry name" value="Cna protein B-type domain"/>
    <property type="match status" value="3"/>
</dbReference>
<dbReference type="InterPro" id="IPR041033">
    <property type="entry name" value="SpaA_PFL_dom_1"/>
</dbReference>
<feature type="compositionally biased region" description="Pro residues" evidence="4">
    <location>
        <begin position="401"/>
        <end position="413"/>
    </location>
</feature>
<keyword evidence="2" id="KW-0964">Secreted</keyword>
<dbReference type="STRING" id="1265819.PGRAN_01585"/>
<comment type="caution">
    <text evidence="6">The sequence shown here is derived from an EMBL/GenBank/DDBJ whole genome shotgun (WGS) entry which is preliminary data.</text>
</comment>
<organism evidence="6 7">
    <name type="scientific">Listeria grandensis FSL F6-0971</name>
    <dbReference type="NCBI Taxonomy" id="1265819"/>
    <lineage>
        <taxon>Bacteria</taxon>
        <taxon>Bacillati</taxon>
        <taxon>Bacillota</taxon>
        <taxon>Bacilli</taxon>
        <taxon>Bacillales</taxon>
        <taxon>Listeriaceae</taxon>
        <taxon>Listeria</taxon>
    </lineage>
</organism>
<feature type="domain" description="SpaA-like prealbumin fold" evidence="5">
    <location>
        <begin position="307"/>
        <end position="389"/>
    </location>
</feature>
<evidence type="ECO:0000256" key="1">
    <source>
        <dbReference type="ARBA" id="ARBA00007257"/>
    </source>
</evidence>
<accession>W7BIF8</accession>
<evidence type="ECO:0000256" key="3">
    <source>
        <dbReference type="ARBA" id="ARBA00022729"/>
    </source>
</evidence>
<name>W7BIF8_9LIST</name>
<gene>
    <name evidence="6" type="ORF">PGRAN_01585</name>
</gene>
<feature type="region of interest" description="Disordered" evidence="4">
    <location>
        <begin position="400"/>
        <end position="469"/>
    </location>
</feature>
<feature type="compositionally biased region" description="Polar residues" evidence="4">
    <location>
        <begin position="460"/>
        <end position="469"/>
    </location>
</feature>